<evidence type="ECO:0000256" key="1">
    <source>
        <dbReference type="ARBA" id="ARBA00003408"/>
    </source>
</evidence>
<feature type="transmembrane region" description="Helical" evidence="14">
    <location>
        <begin position="391"/>
        <end position="408"/>
    </location>
</feature>
<evidence type="ECO:0000313" key="16">
    <source>
        <dbReference type="Proteomes" id="UP000054241"/>
    </source>
</evidence>
<evidence type="ECO:0000313" key="15">
    <source>
        <dbReference type="EMBL" id="KUM98495.1"/>
    </source>
</evidence>
<dbReference type="GO" id="GO:0005886">
    <property type="term" value="C:plasma membrane"/>
    <property type="evidence" value="ECO:0007669"/>
    <property type="project" value="UniProtKB-SubCell"/>
</dbReference>
<dbReference type="GO" id="GO:0015297">
    <property type="term" value="F:antiporter activity"/>
    <property type="evidence" value="ECO:0007669"/>
    <property type="project" value="UniProtKB-KW"/>
</dbReference>
<dbReference type="Proteomes" id="UP000054241">
    <property type="component" value="Unassembled WGS sequence"/>
</dbReference>
<gene>
    <name evidence="15" type="ORF">AQI88_02070</name>
</gene>
<evidence type="ECO:0000256" key="9">
    <source>
        <dbReference type="ARBA" id="ARBA00022989"/>
    </source>
</evidence>
<evidence type="ECO:0000256" key="4">
    <source>
        <dbReference type="ARBA" id="ARBA00020268"/>
    </source>
</evidence>
<dbReference type="Pfam" id="PF01554">
    <property type="entry name" value="MatE"/>
    <property type="match status" value="2"/>
</dbReference>
<evidence type="ECO:0000256" key="12">
    <source>
        <dbReference type="ARBA" id="ARBA00031636"/>
    </source>
</evidence>
<evidence type="ECO:0000256" key="7">
    <source>
        <dbReference type="ARBA" id="ARBA00022475"/>
    </source>
</evidence>
<dbReference type="STRING" id="67285.AQI88_02070"/>
<proteinExistence type="inferred from homology"/>
<keyword evidence="11 14" id="KW-0472">Membrane</keyword>
<dbReference type="InterPro" id="IPR002528">
    <property type="entry name" value="MATE_fam"/>
</dbReference>
<dbReference type="NCBIfam" id="TIGR00797">
    <property type="entry name" value="matE"/>
    <property type="match status" value="1"/>
</dbReference>
<dbReference type="PIRSF" id="PIRSF006603">
    <property type="entry name" value="DinF"/>
    <property type="match status" value="1"/>
</dbReference>
<evidence type="ECO:0000256" key="14">
    <source>
        <dbReference type="SAM" id="Phobius"/>
    </source>
</evidence>
<organism evidence="15 16">
    <name type="scientific">Streptomyces cellostaticus</name>
    <dbReference type="NCBI Taxonomy" id="67285"/>
    <lineage>
        <taxon>Bacteria</taxon>
        <taxon>Bacillati</taxon>
        <taxon>Actinomycetota</taxon>
        <taxon>Actinomycetes</taxon>
        <taxon>Kitasatosporales</taxon>
        <taxon>Streptomycetaceae</taxon>
        <taxon>Streptomyces</taxon>
    </lineage>
</organism>
<feature type="transmembrane region" description="Helical" evidence="14">
    <location>
        <begin position="362"/>
        <end position="384"/>
    </location>
</feature>
<dbReference type="RefSeq" id="WP_066990744.1">
    <property type="nucleotide sequence ID" value="NZ_BNDU01000004.1"/>
</dbReference>
<evidence type="ECO:0000256" key="13">
    <source>
        <dbReference type="SAM" id="MobiDB-lite"/>
    </source>
</evidence>
<feature type="transmembrane region" description="Helical" evidence="14">
    <location>
        <begin position="293"/>
        <end position="312"/>
    </location>
</feature>
<dbReference type="GO" id="GO:0006811">
    <property type="term" value="P:monoatomic ion transport"/>
    <property type="evidence" value="ECO:0007669"/>
    <property type="project" value="UniProtKB-KW"/>
</dbReference>
<evidence type="ECO:0000256" key="11">
    <source>
        <dbReference type="ARBA" id="ARBA00023136"/>
    </source>
</evidence>
<feature type="transmembrane region" description="Helical" evidence="14">
    <location>
        <begin position="324"/>
        <end position="342"/>
    </location>
</feature>
<dbReference type="PANTHER" id="PTHR43298">
    <property type="entry name" value="MULTIDRUG RESISTANCE PROTEIN NORM-RELATED"/>
    <property type="match status" value="1"/>
</dbReference>
<evidence type="ECO:0000256" key="5">
    <source>
        <dbReference type="ARBA" id="ARBA00022448"/>
    </source>
</evidence>
<feature type="transmembrane region" description="Helical" evidence="14">
    <location>
        <begin position="40"/>
        <end position="60"/>
    </location>
</feature>
<dbReference type="GO" id="GO:0042910">
    <property type="term" value="F:xenobiotic transmembrane transporter activity"/>
    <property type="evidence" value="ECO:0007669"/>
    <property type="project" value="InterPro"/>
</dbReference>
<keyword evidence="16" id="KW-1185">Reference proteome</keyword>
<comment type="similarity">
    <text evidence="3">Belongs to the multi antimicrobial extrusion (MATE) (TC 2.A.66.1) family.</text>
</comment>
<protein>
    <recommendedName>
        <fullName evidence="4">Probable multidrug resistance protein NorM</fullName>
    </recommendedName>
    <alternativeName>
        <fullName evidence="12">Multidrug-efflux transporter</fullName>
    </alternativeName>
</protein>
<comment type="subcellular location">
    <subcellularLocation>
        <location evidence="2">Cell membrane</location>
        <topology evidence="2">Multi-pass membrane protein</topology>
    </subcellularLocation>
</comment>
<keyword evidence="5" id="KW-0813">Transport</keyword>
<dbReference type="AlphaFoldDB" id="A0A117PYK0"/>
<feature type="transmembrane region" description="Helical" evidence="14">
    <location>
        <begin position="420"/>
        <end position="440"/>
    </location>
</feature>
<dbReference type="InterPro" id="IPR050222">
    <property type="entry name" value="MATE_MdtK"/>
</dbReference>
<evidence type="ECO:0000256" key="3">
    <source>
        <dbReference type="ARBA" id="ARBA00010199"/>
    </source>
</evidence>
<accession>A0A117PYK0</accession>
<feature type="transmembrane region" description="Helical" evidence="14">
    <location>
        <begin position="66"/>
        <end position="83"/>
    </location>
</feature>
<dbReference type="EMBL" id="LMWL01000004">
    <property type="protein sequence ID" value="KUM98495.1"/>
    <property type="molecule type" value="Genomic_DNA"/>
</dbReference>
<sequence length="458" mass="48709">MTEDALKRRPENENEQPSERRSLLGFSLPMSVANYVQQSYLVADSIIVGHYVGVGGLAAVGAAQPIFYLVNAVFLGLVSGFAIRFARMTGSGRAERQQDTVIGLAAFAVVWAALCITLVFAATGFFLHIMGIHGAVAHSSTTYLRTLSLGFVGVFGIGALGGFLRGLGDSRTVMYIMVFSSLLNIALAWSFVALLGWGVRGAALGTVTAASAAFLAGLVLVARRHGIHRYRSTLPELARQAGQSLRLGFPVGIQHVMLSLGTMVLTSLIAPFGTAAIAAFSIAARLETLAGRFYLDLSGAVTVFVAQATGAGEAERARRVLLDALRICLGVTLAESALVILVRHDIAAAFTTAESVRGIVGSYILMTYPFFLLYAAMAVVHGFLNGIGRTVFPLVCTMLSFLVVRIPTASLLKAPLGLDGIIWAVPIGWFVGLAYTAFAVRRYLQDARRFIPVQTNSA</sequence>
<comment type="function">
    <text evidence="1">Multidrug efflux pump.</text>
</comment>
<evidence type="ECO:0000256" key="10">
    <source>
        <dbReference type="ARBA" id="ARBA00023065"/>
    </source>
</evidence>
<reference evidence="15 16" key="1">
    <citation type="submission" date="2015-10" db="EMBL/GenBank/DDBJ databases">
        <title>Draft genome sequence of Streptomyces cellostaticus DSM 40189, type strain for the species Streptomyces cellostaticus.</title>
        <authorList>
            <person name="Ruckert C."/>
            <person name="Winkler A."/>
            <person name="Kalinowski J."/>
            <person name="Kampfer P."/>
            <person name="Glaeser S."/>
        </authorList>
    </citation>
    <scope>NUCLEOTIDE SEQUENCE [LARGE SCALE GENOMIC DNA]</scope>
    <source>
        <strain evidence="15 16">DSM 40189</strain>
    </source>
</reference>
<keyword evidence="7" id="KW-1003">Cell membrane</keyword>
<keyword evidence="10" id="KW-0406">Ion transport</keyword>
<comment type="caution">
    <text evidence="15">The sequence shown here is derived from an EMBL/GenBank/DDBJ whole genome shotgun (WGS) entry which is preliminary data.</text>
</comment>
<feature type="region of interest" description="Disordered" evidence="13">
    <location>
        <begin position="1"/>
        <end position="20"/>
    </location>
</feature>
<keyword evidence="9 14" id="KW-1133">Transmembrane helix</keyword>
<feature type="transmembrane region" description="Helical" evidence="14">
    <location>
        <begin position="104"/>
        <end position="130"/>
    </location>
</feature>
<feature type="transmembrane region" description="Helical" evidence="14">
    <location>
        <begin position="176"/>
        <end position="197"/>
    </location>
</feature>
<evidence type="ECO:0000256" key="2">
    <source>
        <dbReference type="ARBA" id="ARBA00004651"/>
    </source>
</evidence>
<feature type="transmembrane region" description="Helical" evidence="14">
    <location>
        <begin position="142"/>
        <end position="164"/>
    </location>
</feature>
<dbReference type="OrthoDB" id="424472at2"/>
<evidence type="ECO:0000256" key="6">
    <source>
        <dbReference type="ARBA" id="ARBA00022449"/>
    </source>
</evidence>
<dbReference type="PANTHER" id="PTHR43298:SF2">
    <property type="entry name" value="FMN_FAD EXPORTER YEEO-RELATED"/>
    <property type="match status" value="1"/>
</dbReference>
<feature type="transmembrane region" description="Helical" evidence="14">
    <location>
        <begin position="256"/>
        <end position="281"/>
    </location>
</feature>
<keyword evidence="8 14" id="KW-0812">Transmembrane</keyword>
<keyword evidence="6" id="KW-0050">Antiport</keyword>
<evidence type="ECO:0000256" key="8">
    <source>
        <dbReference type="ARBA" id="ARBA00022692"/>
    </source>
</evidence>
<dbReference type="InterPro" id="IPR048279">
    <property type="entry name" value="MdtK-like"/>
</dbReference>
<feature type="transmembrane region" description="Helical" evidence="14">
    <location>
        <begin position="203"/>
        <end position="222"/>
    </location>
</feature>
<name>A0A117PYK0_9ACTN</name>